<keyword evidence="4 5" id="KW-0472">Membrane</keyword>
<dbReference type="EMBL" id="CP061799">
    <property type="protein sequence ID" value="QTA78150.1"/>
    <property type="molecule type" value="Genomic_DNA"/>
</dbReference>
<gene>
    <name evidence="7" type="ORF">dnl_03650</name>
</gene>
<dbReference type="PANTHER" id="PTHR10846:SF8">
    <property type="entry name" value="INNER MEMBRANE PROTEIN YRBG"/>
    <property type="match status" value="1"/>
</dbReference>
<evidence type="ECO:0000313" key="7">
    <source>
        <dbReference type="EMBL" id="QTA78150.1"/>
    </source>
</evidence>
<feature type="transmembrane region" description="Helical" evidence="5">
    <location>
        <begin position="299"/>
        <end position="319"/>
    </location>
</feature>
<feature type="transmembrane region" description="Helical" evidence="5">
    <location>
        <begin position="328"/>
        <end position="345"/>
    </location>
</feature>
<dbReference type="GO" id="GO:0006874">
    <property type="term" value="P:intracellular calcium ion homeostasis"/>
    <property type="evidence" value="ECO:0007669"/>
    <property type="project" value="TreeGrafter"/>
</dbReference>
<accession>A0A975GEI5</accession>
<evidence type="ECO:0000256" key="4">
    <source>
        <dbReference type="ARBA" id="ARBA00023136"/>
    </source>
</evidence>
<comment type="subcellular location">
    <subcellularLocation>
        <location evidence="1">Membrane</location>
        <topology evidence="1">Multi-pass membrane protein</topology>
    </subcellularLocation>
</comment>
<feature type="transmembrane region" description="Helical" evidence="5">
    <location>
        <begin position="260"/>
        <end position="287"/>
    </location>
</feature>
<dbReference type="Proteomes" id="UP000663720">
    <property type="component" value="Chromosome"/>
</dbReference>
<dbReference type="InterPro" id="IPR004837">
    <property type="entry name" value="NaCa_Exmemb"/>
</dbReference>
<proteinExistence type="predicted"/>
<feature type="transmembrane region" description="Helical" evidence="5">
    <location>
        <begin position="6"/>
        <end position="26"/>
    </location>
</feature>
<feature type="transmembrane region" description="Helical" evidence="5">
    <location>
        <begin position="74"/>
        <end position="97"/>
    </location>
</feature>
<keyword evidence="2 5" id="KW-0812">Transmembrane</keyword>
<protein>
    <submittedName>
        <fullName evidence="7">Na(+)/Ca(+) antiporter</fullName>
    </submittedName>
</protein>
<dbReference type="NCBIfam" id="TIGR00367">
    <property type="entry name" value="calcium/sodium antiporter"/>
    <property type="match status" value="1"/>
</dbReference>
<feature type="transmembrane region" description="Helical" evidence="5">
    <location>
        <begin position="132"/>
        <end position="152"/>
    </location>
</feature>
<evidence type="ECO:0000256" key="5">
    <source>
        <dbReference type="SAM" id="Phobius"/>
    </source>
</evidence>
<dbReference type="PANTHER" id="PTHR10846">
    <property type="entry name" value="SODIUM/POTASSIUM/CALCIUM EXCHANGER"/>
    <property type="match status" value="1"/>
</dbReference>
<feature type="transmembrane region" description="Helical" evidence="5">
    <location>
        <begin position="104"/>
        <end position="126"/>
    </location>
</feature>
<evidence type="ECO:0000256" key="1">
    <source>
        <dbReference type="ARBA" id="ARBA00004141"/>
    </source>
</evidence>
<keyword evidence="3 5" id="KW-1133">Transmembrane helix</keyword>
<dbReference type="Gene3D" id="1.20.1420.30">
    <property type="entry name" value="NCX, central ion-binding region"/>
    <property type="match status" value="1"/>
</dbReference>
<name>A0A975GEI5_9BACT</name>
<dbReference type="RefSeq" id="WP_207690047.1">
    <property type="nucleotide sequence ID" value="NZ_CP061799.1"/>
</dbReference>
<feature type="transmembrane region" description="Helical" evidence="5">
    <location>
        <begin position="38"/>
        <end position="62"/>
    </location>
</feature>
<organism evidence="7 8">
    <name type="scientific">Desulfonema limicola</name>
    <dbReference type="NCBI Taxonomy" id="45656"/>
    <lineage>
        <taxon>Bacteria</taxon>
        <taxon>Pseudomonadati</taxon>
        <taxon>Thermodesulfobacteriota</taxon>
        <taxon>Desulfobacteria</taxon>
        <taxon>Desulfobacterales</taxon>
        <taxon>Desulfococcaceae</taxon>
        <taxon>Desulfonema</taxon>
    </lineage>
</organism>
<evidence type="ECO:0000313" key="8">
    <source>
        <dbReference type="Proteomes" id="UP000663720"/>
    </source>
</evidence>
<dbReference type="InterPro" id="IPR004481">
    <property type="entry name" value="K/Na/Ca-exchanger"/>
</dbReference>
<evidence type="ECO:0000256" key="2">
    <source>
        <dbReference type="ARBA" id="ARBA00022692"/>
    </source>
</evidence>
<dbReference type="GO" id="GO:0005262">
    <property type="term" value="F:calcium channel activity"/>
    <property type="evidence" value="ECO:0007669"/>
    <property type="project" value="TreeGrafter"/>
</dbReference>
<dbReference type="AlphaFoldDB" id="A0A975GEI5"/>
<keyword evidence="8" id="KW-1185">Reference proteome</keyword>
<feature type="domain" description="Sodium/calcium exchanger membrane region" evidence="6">
    <location>
        <begin position="198"/>
        <end position="343"/>
    </location>
</feature>
<sequence length="346" mass="36954">MIAIPSLLIMIAAIYILSIITENFFVKSLDQISEKWNLPSSVAGASLMAAGSSAPELSIAIFSLFKDGGAHSDVGIGTIVGSAVFNILVITGISAIVHEAKITLIAVVRDTAFYLGSIILLLLVFWDGKILISETLLLLGFYGIYIGVLFFLSKNDEIQSLEPEVILEKKEDGSKLNMFITNIIGKIAGNADNSYIRVFFVSIVFISGLSWILVDSAIIFANAIGLPPVVVALTILAGGTSAPDLISSVVVAKQGRGDMAVANALGSNIFDILVCLGLPWLIAILFMGKKVIEVGTSGLILSVFILISTVVILFIFLFTDRLLSKKEGFSLVLLYTAYVVWTILAG</sequence>
<dbReference type="GO" id="GO:0005886">
    <property type="term" value="C:plasma membrane"/>
    <property type="evidence" value="ECO:0007669"/>
    <property type="project" value="TreeGrafter"/>
</dbReference>
<feature type="transmembrane region" description="Helical" evidence="5">
    <location>
        <begin position="195"/>
        <end position="213"/>
    </location>
</feature>
<dbReference type="KEGG" id="dli:dnl_03650"/>
<reference evidence="7" key="1">
    <citation type="journal article" date="2021" name="Microb. Physiol.">
        <title>Proteogenomic Insights into the Physiology of Marine, Sulfate-Reducing, Filamentous Desulfonema limicola and Desulfonema magnum.</title>
        <authorList>
            <person name="Schnaars V."/>
            <person name="Wohlbrand L."/>
            <person name="Scheve S."/>
            <person name="Hinrichs C."/>
            <person name="Reinhardt R."/>
            <person name="Rabus R."/>
        </authorList>
    </citation>
    <scope>NUCLEOTIDE SEQUENCE</scope>
    <source>
        <strain evidence="7">5ac10</strain>
    </source>
</reference>
<evidence type="ECO:0000256" key="3">
    <source>
        <dbReference type="ARBA" id="ARBA00022989"/>
    </source>
</evidence>
<dbReference type="InterPro" id="IPR044880">
    <property type="entry name" value="NCX_ion-bd_dom_sf"/>
</dbReference>
<evidence type="ECO:0000259" key="6">
    <source>
        <dbReference type="Pfam" id="PF01699"/>
    </source>
</evidence>
<dbReference type="Pfam" id="PF01699">
    <property type="entry name" value="Na_Ca_ex"/>
    <property type="match status" value="2"/>
</dbReference>
<dbReference type="GO" id="GO:0008273">
    <property type="term" value="F:calcium, potassium:sodium antiporter activity"/>
    <property type="evidence" value="ECO:0007669"/>
    <property type="project" value="TreeGrafter"/>
</dbReference>
<feature type="domain" description="Sodium/calcium exchanger membrane region" evidence="6">
    <location>
        <begin position="7"/>
        <end position="150"/>
    </location>
</feature>